<dbReference type="Proteomes" id="UP000236291">
    <property type="component" value="Unassembled WGS sequence"/>
</dbReference>
<evidence type="ECO:0000313" key="3">
    <source>
        <dbReference type="Proteomes" id="UP000236291"/>
    </source>
</evidence>
<dbReference type="AlphaFoldDB" id="A0A2K3MN98"/>
<name>A0A2K3MN98_TRIPR</name>
<reference evidence="2 3" key="2">
    <citation type="journal article" date="2017" name="Front. Plant Sci.">
        <title>Gene Classification and Mining of Molecular Markers Useful in Red Clover (Trifolium pratense) Breeding.</title>
        <authorList>
            <person name="Istvanek J."/>
            <person name="Dluhosova J."/>
            <person name="Dluhos P."/>
            <person name="Patkova L."/>
            <person name="Nedelnik J."/>
            <person name="Repkova J."/>
        </authorList>
    </citation>
    <scope>NUCLEOTIDE SEQUENCE [LARGE SCALE GENOMIC DNA]</scope>
    <source>
        <strain evidence="3">cv. Tatra</strain>
        <tissue evidence="2">Young leaves</tissue>
    </source>
</reference>
<feature type="compositionally biased region" description="Polar residues" evidence="1">
    <location>
        <begin position="1"/>
        <end position="39"/>
    </location>
</feature>
<sequence>MDSQNPNPNSNQVFPSTPLESDTIVQAPNASQNNDNNAPASEATKDRLQHCVKELVRVLDLDLPGRRKFREIVRSIKMVYDSIHVMAMKVDVHNERIDL</sequence>
<evidence type="ECO:0000313" key="2">
    <source>
        <dbReference type="EMBL" id="PNX92262.1"/>
    </source>
</evidence>
<gene>
    <name evidence="2" type="ORF">L195_g015396</name>
</gene>
<protein>
    <submittedName>
        <fullName evidence="2">Uncharacterized protein</fullName>
    </submittedName>
</protein>
<feature type="region of interest" description="Disordered" evidence="1">
    <location>
        <begin position="1"/>
        <end position="45"/>
    </location>
</feature>
<proteinExistence type="predicted"/>
<organism evidence="2 3">
    <name type="scientific">Trifolium pratense</name>
    <name type="common">Red clover</name>
    <dbReference type="NCBI Taxonomy" id="57577"/>
    <lineage>
        <taxon>Eukaryota</taxon>
        <taxon>Viridiplantae</taxon>
        <taxon>Streptophyta</taxon>
        <taxon>Embryophyta</taxon>
        <taxon>Tracheophyta</taxon>
        <taxon>Spermatophyta</taxon>
        <taxon>Magnoliopsida</taxon>
        <taxon>eudicotyledons</taxon>
        <taxon>Gunneridae</taxon>
        <taxon>Pentapetalae</taxon>
        <taxon>rosids</taxon>
        <taxon>fabids</taxon>
        <taxon>Fabales</taxon>
        <taxon>Fabaceae</taxon>
        <taxon>Papilionoideae</taxon>
        <taxon>50 kb inversion clade</taxon>
        <taxon>NPAAA clade</taxon>
        <taxon>Hologalegina</taxon>
        <taxon>IRL clade</taxon>
        <taxon>Trifolieae</taxon>
        <taxon>Trifolium</taxon>
    </lineage>
</organism>
<dbReference type="EMBL" id="ASHM01010428">
    <property type="protein sequence ID" value="PNX92262.1"/>
    <property type="molecule type" value="Genomic_DNA"/>
</dbReference>
<evidence type="ECO:0000256" key="1">
    <source>
        <dbReference type="SAM" id="MobiDB-lite"/>
    </source>
</evidence>
<reference evidence="2 3" key="1">
    <citation type="journal article" date="2014" name="Am. J. Bot.">
        <title>Genome assembly and annotation for red clover (Trifolium pratense; Fabaceae).</title>
        <authorList>
            <person name="Istvanek J."/>
            <person name="Jaros M."/>
            <person name="Krenek A."/>
            <person name="Repkova J."/>
        </authorList>
    </citation>
    <scope>NUCLEOTIDE SEQUENCE [LARGE SCALE GENOMIC DNA]</scope>
    <source>
        <strain evidence="3">cv. Tatra</strain>
        <tissue evidence="2">Young leaves</tissue>
    </source>
</reference>
<accession>A0A2K3MN98</accession>
<comment type="caution">
    <text evidence="2">The sequence shown here is derived from an EMBL/GenBank/DDBJ whole genome shotgun (WGS) entry which is preliminary data.</text>
</comment>